<dbReference type="RefSeq" id="WP_219084081.1">
    <property type="nucleotide sequence ID" value="NZ_CP079216.1"/>
</dbReference>
<accession>A0ABX8SPN4</accession>
<evidence type="ECO:0000256" key="1">
    <source>
        <dbReference type="SAM" id="Phobius"/>
    </source>
</evidence>
<feature type="signal peptide" evidence="2">
    <location>
        <begin position="1"/>
        <end position="26"/>
    </location>
</feature>
<feature type="chain" id="PRO_5046877971" description="CopC domain-containing protein" evidence="2">
    <location>
        <begin position="27"/>
        <end position="274"/>
    </location>
</feature>
<keyword evidence="1" id="KW-0812">Transmembrane</keyword>
<evidence type="ECO:0000256" key="2">
    <source>
        <dbReference type="SAM" id="SignalP"/>
    </source>
</evidence>
<feature type="transmembrane region" description="Helical" evidence="1">
    <location>
        <begin position="244"/>
        <end position="265"/>
    </location>
</feature>
<keyword evidence="2" id="KW-0732">Signal</keyword>
<keyword evidence="4" id="KW-1185">Reference proteome</keyword>
<dbReference type="EMBL" id="CP079216">
    <property type="protein sequence ID" value="QXT64158.1"/>
    <property type="molecule type" value="Genomic_DNA"/>
</dbReference>
<dbReference type="Proteomes" id="UP000824504">
    <property type="component" value="Chromosome"/>
</dbReference>
<keyword evidence="1" id="KW-0472">Membrane</keyword>
<evidence type="ECO:0000313" key="3">
    <source>
        <dbReference type="EMBL" id="QXT64158.1"/>
    </source>
</evidence>
<reference evidence="3 4" key="1">
    <citation type="submission" date="2021-07" db="EMBL/GenBank/DDBJ databases">
        <title>complete genome sequencing of Tessaracoccus sp.J1M15.</title>
        <authorList>
            <person name="Bae J.-W."/>
            <person name="Kim D.-y."/>
        </authorList>
    </citation>
    <scope>NUCLEOTIDE SEQUENCE [LARGE SCALE GENOMIC DNA]</scope>
    <source>
        <strain evidence="3 4">J1M15</strain>
    </source>
</reference>
<gene>
    <name evidence="3" type="ORF">KDB89_06845</name>
</gene>
<keyword evidence="1" id="KW-1133">Transmembrane helix</keyword>
<protein>
    <recommendedName>
        <fullName evidence="5">CopC domain-containing protein</fullName>
    </recommendedName>
</protein>
<evidence type="ECO:0000313" key="4">
    <source>
        <dbReference type="Proteomes" id="UP000824504"/>
    </source>
</evidence>
<evidence type="ECO:0008006" key="5">
    <source>
        <dbReference type="Google" id="ProtNLM"/>
    </source>
</evidence>
<sequence length="274" mass="26435">MSRIRTLAAAVLAAAFSLSAVTVAVALPPDGAGANTEGTSSSVSSTVEPGGTISFTVSGFPAGETLSVKVDDGVGYDQTTVQGGGVVYQQKIPASGTVNGSFPLPSFVAEGSHWLRFLASEEFTDSKGNTGVKGYTNKSPSFTVAAAAQSVTETTSAPTSASTTAATATAQTTAGTVATAAPTAAASVAASPAAKVAGASGAVITVQPSAAPSASATAAAESQPAPSATHLAADATAAPATTPVAGLVALTGAILIAVVGSWLALRRPRNAGSR</sequence>
<proteinExistence type="predicted"/>
<organism evidence="3 4">
    <name type="scientific">Tessaracoccus palaemonis</name>
    <dbReference type="NCBI Taxonomy" id="2829499"/>
    <lineage>
        <taxon>Bacteria</taxon>
        <taxon>Bacillati</taxon>
        <taxon>Actinomycetota</taxon>
        <taxon>Actinomycetes</taxon>
        <taxon>Propionibacteriales</taxon>
        <taxon>Propionibacteriaceae</taxon>
        <taxon>Tessaracoccus</taxon>
    </lineage>
</organism>
<name>A0ABX8SPN4_9ACTN</name>